<name>A0A0G0LG02_9BACT</name>
<comment type="caution">
    <text evidence="5">The sequence shown here is derived from an EMBL/GenBank/DDBJ whole genome shotgun (WGS) entry which is preliminary data.</text>
</comment>
<dbReference type="Proteomes" id="UP000033934">
    <property type="component" value="Unassembled WGS sequence"/>
</dbReference>
<evidence type="ECO:0000313" key="5">
    <source>
        <dbReference type="EMBL" id="KKQ89997.1"/>
    </source>
</evidence>
<gene>
    <name evidence="5" type="ORF">UT11_C0015G0004</name>
</gene>
<feature type="domain" description="Response regulatory" evidence="4">
    <location>
        <begin position="3"/>
        <end position="123"/>
    </location>
</feature>
<evidence type="ECO:0000313" key="6">
    <source>
        <dbReference type="Proteomes" id="UP000033934"/>
    </source>
</evidence>
<dbReference type="GO" id="GO:0000160">
    <property type="term" value="P:phosphorelay signal transduction system"/>
    <property type="evidence" value="ECO:0007669"/>
    <property type="project" value="UniProtKB-KW"/>
</dbReference>
<evidence type="ECO:0000256" key="1">
    <source>
        <dbReference type="ARBA" id="ARBA00022553"/>
    </source>
</evidence>
<dbReference type="SUPFAM" id="SSF52172">
    <property type="entry name" value="CheY-like"/>
    <property type="match status" value="1"/>
</dbReference>
<organism evidence="5 6">
    <name type="scientific">Berkelbacteria bacterium GW2011_GWA2_38_9</name>
    <dbReference type="NCBI Taxonomy" id="1618334"/>
    <lineage>
        <taxon>Bacteria</taxon>
        <taxon>Candidatus Berkelbacteria</taxon>
    </lineage>
</organism>
<keyword evidence="2" id="KW-0902">Two-component regulatory system</keyword>
<protein>
    <recommendedName>
        <fullName evidence="4">Response regulatory domain-containing protein</fullName>
    </recommendedName>
</protein>
<evidence type="ECO:0000256" key="2">
    <source>
        <dbReference type="ARBA" id="ARBA00023012"/>
    </source>
</evidence>
<dbReference type="InterPro" id="IPR050595">
    <property type="entry name" value="Bact_response_regulator"/>
</dbReference>
<evidence type="ECO:0000256" key="3">
    <source>
        <dbReference type="PROSITE-ProRule" id="PRU00169"/>
    </source>
</evidence>
<dbReference type="InterPro" id="IPR011006">
    <property type="entry name" value="CheY-like_superfamily"/>
</dbReference>
<dbReference type="Gene3D" id="3.40.50.2300">
    <property type="match status" value="1"/>
</dbReference>
<proteinExistence type="predicted"/>
<sequence length="138" mass="14977">MNKILVVEDEKTLSEIISLKLQEEGFEVDNAFDGEEALQKLTTSSNLPDLVLLDILLPKVNGLEVLTKIRQDGNEKLTSIPVLIFSNFAHEEEVQKAKDLGAVDYIVKAAFSPAEIVTKVKGVLGTKSAETAPETPAA</sequence>
<accession>A0A0G0LG02</accession>
<dbReference type="Pfam" id="PF00072">
    <property type="entry name" value="Response_reg"/>
    <property type="match status" value="1"/>
</dbReference>
<dbReference type="PANTHER" id="PTHR44591:SF14">
    <property type="entry name" value="PROTEIN PILG"/>
    <property type="match status" value="1"/>
</dbReference>
<evidence type="ECO:0000259" key="4">
    <source>
        <dbReference type="PROSITE" id="PS50110"/>
    </source>
</evidence>
<dbReference type="EMBL" id="LBVO01000015">
    <property type="protein sequence ID" value="KKQ89997.1"/>
    <property type="molecule type" value="Genomic_DNA"/>
</dbReference>
<dbReference type="SMART" id="SM00448">
    <property type="entry name" value="REC"/>
    <property type="match status" value="1"/>
</dbReference>
<dbReference type="AlphaFoldDB" id="A0A0G0LG02"/>
<dbReference type="CDD" id="cd17574">
    <property type="entry name" value="REC_OmpR"/>
    <property type="match status" value="1"/>
</dbReference>
<dbReference type="PROSITE" id="PS50110">
    <property type="entry name" value="RESPONSE_REGULATORY"/>
    <property type="match status" value="1"/>
</dbReference>
<dbReference type="PANTHER" id="PTHR44591">
    <property type="entry name" value="STRESS RESPONSE REGULATOR PROTEIN 1"/>
    <property type="match status" value="1"/>
</dbReference>
<reference evidence="5 6" key="1">
    <citation type="journal article" date="2015" name="Nature">
        <title>rRNA introns, odd ribosomes, and small enigmatic genomes across a large radiation of phyla.</title>
        <authorList>
            <person name="Brown C.T."/>
            <person name="Hug L.A."/>
            <person name="Thomas B.C."/>
            <person name="Sharon I."/>
            <person name="Castelle C.J."/>
            <person name="Singh A."/>
            <person name="Wilkins M.J."/>
            <person name="Williams K.H."/>
            <person name="Banfield J.F."/>
        </authorList>
    </citation>
    <scope>NUCLEOTIDE SEQUENCE [LARGE SCALE GENOMIC DNA]</scope>
</reference>
<feature type="modified residue" description="4-aspartylphosphate" evidence="3">
    <location>
        <position position="54"/>
    </location>
</feature>
<dbReference type="InterPro" id="IPR001789">
    <property type="entry name" value="Sig_transdc_resp-reg_receiver"/>
</dbReference>
<keyword evidence="1 3" id="KW-0597">Phosphoprotein</keyword>